<dbReference type="STRING" id="3476.A0A2P5DCA6"/>
<dbReference type="PROSITE" id="PS51782">
    <property type="entry name" value="LYSM"/>
    <property type="match status" value="1"/>
</dbReference>
<dbReference type="GO" id="GO:0008061">
    <property type="term" value="F:chitin binding"/>
    <property type="evidence" value="ECO:0007669"/>
    <property type="project" value="UniProtKB-KW"/>
</dbReference>
<sequence>MANSNNQTMTSTLYLVLMLSLLLTVSIAESRLFGKLAIGIGKPPAAATPKCDSVYGVQSGDTCFGITQMFNLTTDFFSSINPNLNCTALFVGQWLCTDGTAA</sequence>
<dbReference type="PANTHER" id="PTHR34997">
    <property type="entry name" value="AM15"/>
    <property type="match status" value="1"/>
</dbReference>
<evidence type="ECO:0000259" key="4">
    <source>
        <dbReference type="PROSITE" id="PS51782"/>
    </source>
</evidence>
<dbReference type="InterPro" id="IPR036779">
    <property type="entry name" value="LysM_dom_sf"/>
</dbReference>
<dbReference type="AlphaFoldDB" id="A0A2P5DCA6"/>
<dbReference type="InterPro" id="IPR052210">
    <property type="entry name" value="LysM1-like"/>
</dbReference>
<feature type="signal peptide" evidence="3">
    <location>
        <begin position="1"/>
        <end position="28"/>
    </location>
</feature>
<dbReference type="SUPFAM" id="SSF54106">
    <property type="entry name" value="LysM domain"/>
    <property type="match status" value="1"/>
</dbReference>
<dbReference type="CDD" id="cd00118">
    <property type="entry name" value="LysM"/>
    <property type="match status" value="1"/>
</dbReference>
<accession>A0A2P5DCA6</accession>
<keyword evidence="3" id="KW-0732">Signal</keyword>
<evidence type="ECO:0000256" key="2">
    <source>
        <dbReference type="ARBA" id="ARBA00023026"/>
    </source>
</evidence>
<reference evidence="6" key="1">
    <citation type="submission" date="2016-06" db="EMBL/GenBank/DDBJ databases">
        <title>Parallel loss of symbiosis genes in relatives of nitrogen-fixing non-legume Parasponia.</title>
        <authorList>
            <person name="Van Velzen R."/>
            <person name="Holmer R."/>
            <person name="Bu F."/>
            <person name="Rutten L."/>
            <person name="Van Zeijl A."/>
            <person name="Liu W."/>
            <person name="Santuari L."/>
            <person name="Cao Q."/>
            <person name="Sharma T."/>
            <person name="Shen D."/>
            <person name="Roswanjaya Y."/>
            <person name="Wardhani T."/>
            <person name="Kalhor M.S."/>
            <person name="Jansen J."/>
            <person name="Van den Hoogen J."/>
            <person name="Gungor B."/>
            <person name="Hartog M."/>
            <person name="Hontelez J."/>
            <person name="Verver J."/>
            <person name="Yang W.-C."/>
            <person name="Schijlen E."/>
            <person name="Repin R."/>
            <person name="Schilthuizen M."/>
            <person name="Schranz E."/>
            <person name="Heidstra R."/>
            <person name="Miyata K."/>
            <person name="Fedorova E."/>
            <person name="Kohlen W."/>
            <person name="Bisseling T."/>
            <person name="Smit S."/>
            <person name="Geurts R."/>
        </authorList>
    </citation>
    <scope>NUCLEOTIDE SEQUENCE [LARGE SCALE GENOMIC DNA]</scope>
    <source>
        <strain evidence="6">cv. WU1-14</strain>
    </source>
</reference>
<feature type="domain" description="LysM" evidence="4">
    <location>
        <begin position="53"/>
        <end position="97"/>
    </location>
</feature>
<dbReference type="EMBL" id="JXTB01000047">
    <property type="protein sequence ID" value="PON70921.1"/>
    <property type="molecule type" value="Genomic_DNA"/>
</dbReference>
<organism evidence="5 6">
    <name type="scientific">Parasponia andersonii</name>
    <name type="common">Sponia andersonii</name>
    <dbReference type="NCBI Taxonomy" id="3476"/>
    <lineage>
        <taxon>Eukaryota</taxon>
        <taxon>Viridiplantae</taxon>
        <taxon>Streptophyta</taxon>
        <taxon>Embryophyta</taxon>
        <taxon>Tracheophyta</taxon>
        <taxon>Spermatophyta</taxon>
        <taxon>Magnoliopsida</taxon>
        <taxon>eudicotyledons</taxon>
        <taxon>Gunneridae</taxon>
        <taxon>Pentapetalae</taxon>
        <taxon>rosids</taxon>
        <taxon>fabids</taxon>
        <taxon>Rosales</taxon>
        <taxon>Cannabaceae</taxon>
        <taxon>Parasponia</taxon>
    </lineage>
</organism>
<evidence type="ECO:0000313" key="6">
    <source>
        <dbReference type="Proteomes" id="UP000237105"/>
    </source>
</evidence>
<dbReference type="SMART" id="SM00257">
    <property type="entry name" value="LysM"/>
    <property type="match status" value="1"/>
</dbReference>
<dbReference type="PANTHER" id="PTHR34997:SF1">
    <property type="entry name" value="PEPTIDOGLYCAN-BINDING LYSIN DOMAIN"/>
    <property type="match status" value="1"/>
</dbReference>
<name>A0A2P5DCA6_PARAD</name>
<dbReference type="OrthoDB" id="1158794at2759"/>
<dbReference type="Gene3D" id="3.10.350.10">
    <property type="entry name" value="LysM domain"/>
    <property type="match status" value="1"/>
</dbReference>
<comment type="caution">
    <text evidence="5">The sequence shown here is derived from an EMBL/GenBank/DDBJ whole genome shotgun (WGS) entry which is preliminary data.</text>
</comment>
<keyword evidence="6" id="KW-1185">Reference proteome</keyword>
<dbReference type="Proteomes" id="UP000237105">
    <property type="component" value="Unassembled WGS sequence"/>
</dbReference>
<dbReference type="Pfam" id="PF01476">
    <property type="entry name" value="LysM"/>
    <property type="match status" value="1"/>
</dbReference>
<protein>
    <submittedName>
        <fullName evidence="5">LysM domain containing protein</fullName>
    </submittedName>
</protein>
<gene>
    <name evidence="5" type="ORF">PanWU01x14_076310</name>
</gene>
<dbReference type="InterPro" id="IPR018392">
    <property type="entry name" value="LysM"/>
</dbReference>
<evidence type="ECO:0000313" key="5">
    <source>
        <dbReference type="EMBL" id="PON70921.1"/>
    </source>
</evidence>
<evidence type="ECO:0000256" key="3">
    <source>
        <dbReference type="SAM" id="SignalP"/>
    </source>
</evidence>
<evidence type="ECO:0000256" key="1">
    <source>
        <dbReference type="ARBA" id="ARBA00022669"/>
    </source>
</evidence>
<proteinExistence type="predicted"/>
<keyword evidence="1" id="KW-0147">Chitin-binding</keyword>
<feature type="chain" id="PRO_5015130414" evidence="3">
    <location>
        <begin position="29"/>
        <end position="102"/>
    </location>
</feature>
<keyword evidence="2" id="KW-0843">Virulence</keyword>